<feature type="coiled-coil region" evidence="1">
    <location>
        <begin position="160"/>
        <end position="194"/>
    </location>
</feature>
<evidence type="ECO:0000313" key="4">
    <source>
        <dbReference type="Proteomes" id="UP000494252"/>
    </source>
</evidence>
<dbReference type="RefSeq" id="WP_175160597.1">
    <property type="nucleotide sequence ID" value="NZ_CADIKI010000007.1"/>
</dbReference>
<keyword evidence="2" id="KW-0732">Signal</keyword>
<keyword evidence="1" id="KW-0175">Coiled coil</keyword>
<keyword evidence="4" id="KW-1185">Reference proteome</keyword>
<proteinExistence type="predicted"/>
<sequence length="284" mass="31482">MKTKFTTLASAAFLSAALAGCGHSEIDAVKAATVPQDSTHTYETAISNRASCEKDSWHTFKDDTNRTVVEYRCELKNGAALLSAFRQQKISDAQRDFQGYYHGLDQTTKSIESPERLEKQLADAQSQLAQLQANDAPSGADIPKDPQALKQGIVNSASAMEVAQSAVERAQRELDDARNNQTGVQQERSRFEQQEKETLAQIDKTYGGITQASEIFQWHVRDDEAVPAWSGVELVKQDRSTTQLNRDWQKTMKDLLSHRGDDHVHYALDVPDNIASGQQPSASQ</sequence>
<evidence type="ECO:0008006" key="5">
    <source>
        <dbReference type="Google" id="ProtNLM"/>
    </source>
</evidence>
<evidence type="ECO:0000256" key="2">
    <source>
        <dbReference type="SAM" id="SignalP"/>
    </source>
</evidence>
<dbReference type="EMBL" id="CADIKI010000007">
    <property type="protein sequence ID" value="CAB3790928.1"/>
    <property type="molecule type" value="Genomic_DNA"/>
</dbReference>
<dbReference type="PROSITE" id="PS51257">
    <property type="entry name" value="PROKAR_LIPOPROTEIN"/>
    <property type="match status" value="1"/>
</dbReference>
<accession>A0A6J5G3S9</accession>
<reference evidence="3 4" key="1">
    <citation type="submission" date="2020-04" db="EMBL/GenBank/DDBJ databases">
        <authorList>
            <person name="De Canck E."/>
        </authorList>
    </citation>
    <scope>NUCLEOTIDE SEQUENCE [LARGE SCALE GENOMIC DNA]</scope>
    <source>
        <strain evidence="3 4">LMG 27177</strain>
    </source>
</reference>
<protein>
    <recommendedName>
        <fullName evidence="5">Lipoprotein</fullName>
    </recommendedName>
</protein>
<evidence type="ECO:0000313" key="3">
    <source>
        <dbReference type="EMBL" id="CAB3790928.1"/>
    </source>
</evidence>
<evidence type="ECO:0000256" key="1">
    <source>
        <dbReference type="SAM" id="Coils"/>
    </source>
</evidence>
<gene>
    <name evidence="3" type="ORF">LMG27177_02949</name>
</gene>
<feature type="signal peptide" evidence="2">
    <location>
        <begin position="1"/>
        <end position="19"/>
    </location>
</feature>
<dbReference type="AlphaFoldDB" id="A0A6J5G3S9"/>
<name>A0A6J5G3S9_9BURK</name>
<dbReference type="Proteomes" id="UP000494252">
    <property type="component" value="Unassembled WGS sequence"/>
</dbReference>
<organism evidence="3 4">
    <name type="scientific">Paraburkholderia fynbosensis</name>
    <dbReference type="NCBI Taxonomy" id="1200993"/>
    <lineage>
        <taxon>Bacteria</taxon>
        <taxon>Pseudomonadati</taxon>
        <taxon>Pseudomonadota</taxon>
        <taxon>Betaproteobacteria</taxon>
        <taxon>Burkholderiales</taxon>
        <taxon>Burkholderiaceae</taxon>
        <taxon>Paraburkholderia</taxon>
    </lineage>
</organism>
<feature type="chain" id="PRO_5027091776" description="Lipoprotein" evidence="2">
    <location>
        <begin position="20"/>
        <end position="284"/>
    </location>
</feature>